<gene>
    <name evidence="2" type="ORF">KFE25_002760</name>
</gene>
<keyword evidence="1" id="KW-1133">Transmembrane helix</keyword>
<keyword evidence="1" id="KW-0472">Membrane</keyword>
<sequence>MRSRRGEKAYAAVADEHEGRRARRGGAALGCTHARIAVGIVVIVVLIASWSHGLGAWVLLRTTLVRPPVRDDDPRQLLVVGTQSSGTTGMTDSLKQLGLEVEHENSNSAETLCRDGTVSWFHGIRFFPGRASDASLDALCRRAGSRTGFHPRMFRNARSCWAEWFGWGDCWAQTCREVLAENWGCAHAADSPCETPFARALLQVRHPLRVVESLGVKFCASADAPLNRDLAALLAGLWPADAARFGPPDAAPSTDAARAEPRSSGSRCLVALGWYWTLYHESLLAALKSGVLHGWYRIESTPSCEVAKRAGFDSTRTALFAPAAARYARACAEGVPAPSARKRTNQRNRGLLHIEPSEIDALDAELGRRMRALARQFGYSLGGDEALARAARNGTVGARDSARAGDGVGQRTHAARLKLRRGPLTTSNDWRTGPQLAAIL</sequence>
<keyword evidence="3" id="KW-1185">Reference proteome</keyword>
<dbReference type="OrthoDB" id="41867at2759"/>
<reference evidence="2" key="1">
    <citation type="submission" date="2021-05" db="EMBL/GenBank/DDBJ databases">
        <title>The genome of the haptophyte Pavlova lutheri (Diacronema luteri, Pavlovales) - a model for lipid biosynthesis in eukaryotic algae.</title>
        <authorList>
            <person name="Hulatt C.J."/>
            <person name="Posewitz M.C."/>
        </authorList>
    </citation>
    <scope>NUCLEOTIDE SEQUENCE</scope>
    <source>
        <strain evidence="2">NIVA-4/92</strain>
    </source>
</reference>
<evidence type="ECO:0000313" key="3">
    <source>
        <dbReference type="Proteomes" id="UP000751190"/>
    </source>
</evidence>
<protein>
    <recommendedName>
        <fullName evidence="4">Sulfotransferase</fullName>
    </recommendedName>
</protein>
<evidence type="ECO:0000313" key="2">
    <source>
        <dbReference type="EMBL" id="KAG8465453.1"/>
    </source>
</evidence>
<dbReference type="Proteomes" id="UP000751190">
    <property type="component" value="Unassembled WGS sequence"/>
</dbReference>
<dbReference type="OMA" id="THVAHRE"/>
<name>A0A8J5XEH5_DIALT</name>
<proteinExistence type="predicted"/>
<organism evidence="2 3">
    <name type="scientific">Diacronema lutheri</name>
    <name type="common">Unicellular marine alga</name>
    <name type="synonym">Monochrysis lutheri</name>
    <dbReference type="NCBI Taxonomy" id="2081491"/>
    <lineage>
        <taxon>Eukaryota</taxon>
        <taxon>Haptista</taxon>
        <taxon>Haptophyta</taxon>
        <taxon>Pavlovophyceae</taxon>
        <taxon>Pavlovales</taxon>
        <taxon>Pavlovaceae</taxon>
        <taxon>Diacronema</taxon>
    </lineage>
</organism>
<accession>A0A8J5XEH5</accession>
<comment type="caution">
    <text evidence="2">The sequence shown here is derived from an EMBL/GenBank/DDBJ whole genome shotgun (WGS) entry which is preliminary data.</text>
</comment>
<dbReference type="AlphaFoldDB" id="A0A8J5XEH5"/>
<dbReference type="EMBL" id="JAGTXO010000010">
    <property type="protein sequence ID" value="KAG8465453.1"/>
    <property type="molecule type" value="Genomic_DNA"/>
</dbReference>
<evidence type="ECO:0008006" key="4">
    <source>
        <dbReference type="Google" id="ProtNLM"/>
    </source>
</evidence>
<evidence type="ECO:0000256" key="1">
    <source>
        <dbReference type="SAM" id="Phobius"/>
    </source>
</evidence>
<keyword evidence="1" id="KW-0812">Transmembrane</keyword>
<feature type="transmembrane region" description="Helical" evidence="1">
    <location>
        <begin position="36"/>
        <end position="60"/>
    </location>
</feature>